<dbReference type="PATRIC" id="fig|1121448.10.peg.2306"/>
<dbReference type="PROSITE" id="PS00211">
    <property type="entry name" value="ABC_TRANSPORTER_1"/>
    <property type="match status" value="1"/>
</dbReference>
<dbReference type="Proteomes" id="UP000016587">
    <property type="component" value="Chromosome"/>
</dbReference>
<dbReference type="PANTHER" id="PTHR42794:SF1">
    <property type="entry name" value="HEMIN IMPORT ATP-BINDING PROTEIN HMUV"/>
    <property type="match status" value="1"/>
</dbReference>
<proteinExistence type="predicted"/>
<evidence type="ECO:0000313" key="7">
    <source>
        <dbReference type="EMBL" id="AGW14106.1"/>
    </source>
</evidence>
<reference evidence="8" key="2">
    <citation type="submission" date="2013-07" db="EMBL/GenBank/DDBJ databases">
        <authorList>
            <person name="Morais-Silva F.O."/>
            <person name="Rezende A.M."/>
            <person name="Pimentel C."/>
            <person name="Resende D.M."/>
            <person name="Santos C.I."/>
            <person name="Clemente C."/>
            <person name="de Oliveira L.M."/>
            <person name="da Silva S.M."/>
            <person name="Costa D.A."/>
            <person name="Varela-Raposo A."/>
            <person name="Horacio E.C.A."/>
            <person name="Matos M."/>
            <person name="Flores O."/>
            <person name="Ruiz J.C."/>
            <person name="Rodrigues-Pousada C."/>
        </authorList>
    </citation>
    <scope>NUCLEOTIDE SEQUENCE [LARGE SCALE GENOMIC DNA]</scope>
    <source>
        <strain evidence="8">ATCC 19364 / DSM 1382 / NCIMB 9332 / VKM B-1759</strain>
    </source>
</reference>
<evidence type="ECO:0000256" key="1">
    <source>
        <dbReference type="ARBA" id="ARBA00022448"/>
    </source>
</evidence>
<dbReference type="InterPro" id="IPR027417">
    <property type="entry name" value="P-loop_NTPase"/>
</dbReference>
<protein>
    <submittedName>
        <fullName evidence="7">Putative ABC transporter ATP-binding protein</fullName>
    </submittedName>
</protein>
<keyword evidence="3 7" id="KW-0067">ATP-binding</keyword>
<dbReference type="Pfam" id="PF00005">
    <property type="entry name" value="ABC_tran"/>
    <property type="match status" value="1"/>
</dbReference>
<dbReference type="SMART" id="SM00382">
    <property type="entry name" value="AAA"/>
    <property type="match status" value="1"/>
</dbReference>
<dbReference type="InterPro" id="IPR003593">
    <property type="entry name" value="AAA+_ATPase"/>
</dbReference>
<dbReference type="SUPFAM" id="SSF52540">
    <property type="entry name" value="P-loop containing nucleoside triphosphate hydrolases"/>
    <property type="match status" value="1"/>
</dbReference>
<evidence type="ECO:0000313" key="8">
    <source>
        <dbReference type="Proteomes" id="UP000016587"/>
    </source>
</evidence>
<evidence type="ECO:0000256" key="3">
    <source>
        <dbReference type="ARBA" id="ARBA00022840"/>
    </source>
</evidence>
<evidence type="ECO:0000259" key="6">
    <source>
        <dbReference type="PROSITE" id="PS50893"/>
    </source>
</evidence>
<accession>T2GDB9</accession>
<comment type="function">
    <text evidence="5">Part of the ABC transporter complex HmuTUV involved in hemin import. Responsible for energy coupling to the transport system.</text>
</comment>
<evidence type="ECO:0000256" key="4">
    <source>
        <dbReference type="ARBA" id="ARBA00022967"/>
    </source>
</evidence>
<sequence>MIRCEGLACSHPGAQGRPVLQGVELHLRRGELVAVLGPNGSGKSTLLKAMAGLLPPLAGSMLLGGAPVHRLPPAVRARRVACLPQQLEAPAGCTVRDLVLMGRHPYASFWSGLTRADREAAVDAMLQADVLHLADRDAARLSGGELQRACIARTLCQQTPVLLLDEPTANLDLAHKAALLQVLQRRHAAGTTVVCVLHDINLAALYFHRLLFLKQGRLVLDGPPQQVMRQTALEFIYETPLVVMEHPLLGLPQVALAPGDVPAAARTVGPGSWRH</sequence>
<name>T2GDB9_MEGG1</name>
<dbReference type="CDD" id="cd03214">
    <property type="entry name" value="ABC_Iron-Siderophores_B12_Hemin"/>
    <property type="match status" value="1"/>
</dbReference>
<feature type="domain" description="ABC transporter" evidence="6">
    <location>
        <begin position="2"/>
        <end position="240"/>
    </location>
</feature>
<dbReference type="RefSeq" id="WP_021761066.1">
    <property type="nucleotide sequence ID" value="NC_022444.1"/>
</dbReference>
<dbReference type="InterPro" id="IPR017871">
    <property type="entry name" value="ABC_transporter-like_CS"/>
</dbReference>
<evidence type="ECO:0000256" key="5">
    <source>
        <dbReference type="ARBA" id="ARBA00037066"/>
    </source>
</evidence>
<keyword evidence="1" id="KW-0813">Transport</keyword>
<keyword evidence="8" id="KW-1185">Reference proteome</keyword>
<dbReference type="KEGG" id="dgg:DGI_2353"/>
<dbReference type="PROSITE" id="PS50893">
    <property type="entry name" value="ABC_TRANSPORTER_2"/>
    <property type="match status" value="1"/>
</dbReference>
<dbReference type="GO" id="GO:0016887">
    <property type="term" value="F:ATP hydrolysis activity"/>
    <property type="evidence" value="ECO:0007669"/>
    <property type="project" value="InterPro"/>
</dbReference>
<keyword evidence="2" id="KW-0547">Nucleotide-binding</keyword>
<dbReference type="HOGENOM" id="CLU_000604_1_11_7"/>
<organism evidence="7 8">
    <name type="scientific">Megalodesulfovibrio gigas (strain ATCC 19364 / DSM 1382 / NCIMB 9332 / VKM B-1759)</name>
    <name type="common">Desulfovibrio gigas</name>
    <dbReference type="NCBI Taxonomy" id="1121448"/>
    <lineage>
        <taxon>Bacteria</taxon>
        <taxon>Pseudomonadati</taxon>
        <taxon>Thermodesulfobacteriota</taxon>
        <taxon>Desulfovibrionia</taxon>
        <taxon>Desulfovibrionales</taxon>
        <taxon>Desulfovibrionaceae</taxon>
        <taxon>Megalodesulfovibrio</taxon>
    </lineage>
</organism>
<evidence type="ECO:0000256" key="2">
    <source>
        <dbReference type="ARBA" id="ARBA00022741"/>
    </source>
</evidence>
<dbReference type="Gene3D" id="3.40.50.300">
    <property type="entry name" value="P-loop containing nucleotide triphosphate hydrolases"/>
    <property type="match status" value="1"/>
</dbReference>
<reference evidence="7 8" key="1">
    <citation type="journal article" date="2013" name="J. Bacteriol.">
        <title>Roles of HynAB and Ech, the only two hydrogenases found in the model sulfate reducer Desulfovibrio gigas.</title>
        <authorList>
            <person name="Morais-Silva F.O."/>
            <person name="Santos C.I."/>
            <person name="Rodrigues R."/>
            <person name="Pereira I.A."/>
            <person name="Rodrigues-Pousada C."/>
        </authorList>
    </citation>
    <scope>NUCLEOTIDE SEQUENCE [LARGE SCALE GENOMIC DNA]</scope>
    <source>
        <strain evidence="8">ATCC 19364 / DSM 1382 / NCIMB 9332 / VKM B-1759</strain>
    </source>
</reference>
<gene>
    <name evidence="7" type="ORF">DGI_2353</name>
</gene>
<dbReference type="EMBL" id="CP006585">
    <property type="protein sequence ID" value="AGW14106.1"/>
    <property type="molecule type" value="Genomic_DNA"/>
</dbReference>
<dbReference type="FunFam" id="3.40.50.300:FF:000134">
    <property type="entry name" value="Iron-enterobactin ABC transporter ATP-binding protein"/>
    <property type="match status" value="1"/>
</dbReference>
<keyword evidence="4" id="KW-1278">Translocase</keyword>
<dbReference type="InterPro" id="IPR003439">
    <property type="entry name" value="ABC_transporter-like_ATP-bd"/>
</dbReference>
<dbReference type="PANTHER" id="PTHR42794">
    <property type="entry name" value="HEMIN IMPORT ATP-BINDING PROTEIN HMUV"/>
    <property type="match status" value="1"/>
</dbReference>
<dbReference type="STRING" id="1121448.DGI_2353"/>
<dbReference type="eggNOG" id="COG1120">
    <property type="taxonomic scope" value="Bacteria"/>
</dbReference>
<dbReference type="GO" id="GO:0005524">
    <property type="term" value="F:ATP binding"/>
    <property type="evidence" value="ECO:0007669"/>
    <property type="project" value="UniProtKB-KW"/>
</dbReference>
<dbReference type="OrthoDB" id="9809450at2"/>
<dbReference type="AlphaFoldDB" id="T2GDB9"/>